<reference evidence="1 2" key="1">
    <citation type="journal article" date="2019" name="Int. J. Syst. Evol. Microbiol.">
        <title>Photorhabdus khanii subsp. guanajuatensis subsp. nov., isolated from Heterorhabditis atacamensis, and Photorhabdus luminescens subsp. mexicana subsp. nov., isolated from Heterorhabditis mexicana entomopathogenic nematodes.</title>
        <authorList>
            <person name="Machado R.A.R."/>
            <person name="Bruno P."/>
            <person name="Arce C.C.M."/>
            <person name="Liechti N."/>
            <person name="Kohler A."/>
            <person name="Bernal J."/>
            <person name="Bruggmann R."/>
            <person name="Turlings T.C.J."/>
        </authorList>
    </citation>
    <scope>NUCLEOTIDE SEQUENCE [LARGE SCALE GENOMIC DNA]</scope>
    <source>
        <strain evidence="1 2">MEX47-22</strain>
    </source>
</reference>
<name>A0A4R4J9A9_PHOLU</name>
<protein>
    <recommendedName>
        <fullName evidence="3">Type VI secretion system baseplate subunit TssF</fullName>
    </recommendedName>
</protein>
<dbReference type="InterPro" id="IPR010272">
    <property type="entry name" value="T6SS_TssF"/>
</dbReference>
<proteinExistence type="predicted"/>
<evidence type="ECO:0000313" key="1">
    <source>
        <dbReference type="EMBL" id="TDB49099.1"/>
    </source>
</evidence>
<evidence type="ECO:0008006" key="3">
    <source>
        <dbReference type="Google" id="ProtNLM"/>
    </source>
</evidence>
<dbReference type="PANTHER" id="PTHR35370">
    <property type="entry name" value="CYTOPLASMIC PROTEIN-RELATED-RELATED"/>
    <property type="match status" value="1"/>
</dbReference>
<sequence>MIGKKTKVDMKNFEDFYREALSQIKHDMHNAAQEHPHLAPFTPESGDPDVLRVLEGFAFIAAGLQQKIDDGFPEVINPLLRKVWPIPLHPIPSTSIIQLDIQPGSMTETTNIAKGSEISAIQHKQSITFRTTQDISIEPVTLIHKTLTHSQDKSLISLTFQYHGQTTKWKTGQVTLFLGEDQKLASLLTKYIDQSLNNTYLKTSLEEKEMWLSIESAPRQKENLVLPRPHDYFWPLQVLYEYLYLPHVNDFMSFDLSEEITELPLGEDKQFTIILEFDCNIPIEDITPAFIPHCVPVINLVPTKTKPIAFEKGKSCYVLKSDEIFSIDKVKLQSEPEETSDGSDHCVPLIDSAQLAACHFAEPGDKILLFNYIREQSPFGGSQINLTFHDHQAKPITEHHYRDFYCQYHRFHAQARTLGIGEICIPSEQIPSHIQARNIVPASKDFPAVVNSHQHWPILSLLSIGPFFLSYIDTVRYLVKQLDTFAHLDTPRSRHIQRMADGLSKIHIVPFYHMGDGVPVRAQRITLRMTPANYQHEGEMYAFAKTLHTAFSLCLVETSLHQLIAINDDTGECWEFYNMPGHQKIM</sequence>
<dbReference type="EMBL" id="PUJX01000013">
    <property type="protein sequence ID" value="TDB49099.1"/>
    <property type="molecule type" value="Genomic_DNA"/>
</dbReference>
<dbReference type="PANTHER" id="PTHR35370:SF1">
    <property type="entry name" value="TYPE VI SECRETION SYSTEM COMPONENT TSSF1"/>
    <property type="match status" value="1"/>
</dbReference>
<accession>A0A4R4J9A9</accession>
<organism evidence="1 2">
    <name type="scientific">Photorhabdus luminescens subsp. mexicana</name>
    <dbReference type="NCBI Taxonomy" id="2100167"/>
    <lineage>
        <taxon>Bacteria</taxon>
        <taxon>Pseudomonadati</taxon>
        <taxon>Pseudomonadota</taxon>
        <taxon>Gammaproteobacteria</taxon>
        <taxon>Enterobacterales</taxon>
        <taxon>Morganellaceae</taxon>
        <taxon>Photorhabdus</taxon>
    </lineage>
</organism>
<dbReference type="Proteomes" id="UP000295550">
    <property type="component" value="Unassembled WGS sequence"/>
</dbReference>
<dbReference type="PIRSF" id="PIRSF028304">
    <property type="entry name" value="UCP028304"/>
    <property type="match status" value="1"/>
</dbReference>
<evidence type="ECO:0000313" key="2">
    <source>
        <dbReference type="Proteomes" id="UP000295550"/>
    </source>
</evidence>
<gene>
    <name evidence="1" type="ORF">C5468_13635</name>
</gene>
<dbReference type="Pfam" id="PF05947">
    <property type="entry name" value="T6SS_TssF"/>
    <property type="match status" value="1"/>
</dbReference>
<comment type="caution">
    <text evidence="1">The sequence shown here is derived from an EMBL/GenBank/DDBJ whole genome shotgun (WGS) entry which is preliminary data.</text>
</comment>
<dbReference type="AlphaFoldDB" id="A0A4R4J9A9"/>